<protein>
    <recommendedName>
        <fullName evidence="4">DUF5009 domain-containing protein</fullName>
    </recommendedName>
</protein>
<feature type="transmembrane region" description="Helical" evidence="1">
    <location>
        <begin position="133"/>
        <end position="152"/>
    </location>
</feature>
<proteinExistence type="predicted"/>
<dbReference type="PANTHER" id="PTHR31061:SF24">
    <property type="entry name" value="LD22376P"/>
    <property type="match status" value="1"/>
</dbReference>
<dbReference type="EMBL" id="CP036263">
    <property type="protein sequence ID" value="QDS98606.1"/>
    <property type="molecule type" value="Genomic_DNA"/>
</dbReference>
<dbReference type="KEGG" id="amob:HG15A2_18870"/>
<evidence type="ECO:0000313" key="2">
    <source>
        <dbReference type="EMBL" id="QDS98606.1"/>
    </source>
</evidence>
<gene>
    <name evidence="2" type="ORF">HG15A2_18870</name>
</gene>
<organism evidence="2 3">
    <name type="scientific">Adhaeretor mobilis</name>
    <dbReference type="NCBI Taxonomy" id="1930276"/>
    <lineage>
        <taxon>Bacteria</taxon>
        <taxon>Pseudomonadati</taxon>
        <taxon>Planctomycetota</taxon>
        <taxon>Planctomycetia</taxon>
        <taxon>Pirellulales</taxon>
        <taxon>Lacipirellulaceae</taxon>
        <taxon>Adhaeretor</taxon>
    </lineage>
</organism>
<feature type="transmembrane region" description="Helical" evidence="1">
    <location>
        <begin position="267"/>
        <end position="291"/>
    </location>
</feature>
<keyword evidence="3" id="KW-1185">Reference proteome</keyword>
<evidence type="ECO:0008006" key="4">
    <source>
        <dbReference type="Google" id="ProtNLM"/>
    </source>
</evidence>
<feature type="transmembrane region" description="Helical" evidence="1">
    <location>
        <begin position="344"/>
        <end position="364"/>
    </location>
</feature>
<feature type="transmembrane region" description="Helical" evidence="1">
    <location>
        <begin position="77"/>
        <end position="98"/>
    </location>
</feature>
<dbReference type="Proteomes" id="UP000319852">
    <property type="component" value="Chromosome"/>
</dbReference>
<keyword evidence="1" id="KW-0472">Membrane</keyword>
<dbReference type="PANTHER" id="PTHR31061">
    <property type="entry name" value="LD22376P"/>
    <property type="match status" value="1"/>
</dbReference>
<feature type="transmembrane region" description="Helical" evidence="1">
    <location>
        <begin position="208"/>
        <end position="225"/>
    </location>
</feature>
<evidence type="ECO:0000313" key="3">
    <source>
        <dbReference type="Proteomes" id="UP000319852"/>
    </source>
</evidence>
<feature type="transmembrane region" description="Helical" evidence="1">
    <location>
        <begin position="237"/>
        <end position="255"/>
    </location>
</feature>
<reference evidence="2 3" key="1">
    <citation type="submission" date="2019-02" db="EMBL/GenBank/DDBJ databases">
        <title>Deep-cultivation of Planctomycetes and their phenomic and genomic characterization uncovers novel biology.</title>
        <authorList>
            <person name="Wiegand S."/>
            <person name="Jogler M."/>
            <person name="Boedeker C."/>
            <person name="Pinto D."/>
            <person name="Vollmers J."/>
            <person name="Rivas-Marin E."/>
            <person name="Kohn T."/>
            <person name="Peeters S.H."/>
            <person name="Heuer A."/>
            <person name="Rast P."/>
            <person name="Oberbeckmann S."/>
            <person name="Bunk B."/>
            <person name="Jeske O."/>
            <person name="Meyerdierks A."/>
            <person name="Storesund J.E."/>
            <person name="Kallscheuer N."/>
            <person name="Luecker S."/>
            <person name="Lage O.M."/>
            <person name="Pohl T."/>
            <person name="Merkel B.J."/>
            <person name="Hornburger P."/>
            <person name="Mueller R.-W."/>
            <person name="Bruemmer F."/>
            <person name="Labrenz M."/>
            <person name="Spormann A.M."/>
            <person name="Op den Camp H."/>
            <person name="Overmann J."/>
            <person name="Amann R."/>
            <person name="Jetten M.S.M."/>
            <person name="Mascher T."/>
            <person name="Medema M.H."/>
            <person name="Devos D.P."/>
            <person name="Kaster A.-K."/>
            <person name="Ovreas L."/>
            <person name="Rohde M."/>
            <person name="Galperin M.Y."/>
            <person name="Jogler C."/>
        </authorList>
    </citation>
    <scope>NUCLEOTIDE SEQUENCE [LARGE SCALE GENOMIC DNA]</scope>
    <source>
        <strain evidence="2 3">HG15A2</strain>
    </source>
</reference>
<dbReference type="AlphaFoldDB" id="A0A517MUQ5"/>
<keyword evidence="1" id="KW-0812">Transmembrane</keyword>
<evidence type="ECO:0000256" key="1">
    <source>
        <dbReference type="SAM" id="Phobius"/>
    </source>
</evidence>
<feature type="transmembrane region" description="Helical" evidence="1">
    <location>
        <begin position="44"/>
        <end position="65"/>
    </location>
</feature>
<feature type="transmembrane region" description="Helical" evidence="1">
    <location>
        <begin position="110"/>
        <end position="126"/>
    </location>
</feature>
<feature type="transmembrane region" description="Helical" evidence="1">
    <location>
        <begin position="311"/>
        <end position="332"/>
    </location>
</feature>
<accession>A0A517MUQ5</accession>
<sequence length="373" mass="42805">MLLLAFTAAHWGWMVPIENAYENVPWLGSLLVQFEHIEWQGITFWDMIQPSFMFMVGVSMAYSYASRQRQGHSYACMLCHACYRAIVLVLLGVLLRSLGSESTYWTLEDVVSQIGLGYVGLFLLWNKPWKIQLLAALGLLFAYWALFAFWPLPESDYDYAIVDGKVYYEGFFAHWNKNAHPGHYFDQWLLNLFPREADFVANDGGYNTLNFIPSLSTMIFGLMAGELLRHRNDMKTNLYILITAGLLSIAIGWVLQAVGLCPIVKRIWTPSFGLLSTGLCLLCLGFLYALIDLLKWQRWAWPAIIVGRNSIAMYCMIYMVAGWILSTLHTHFGTAIFEVCGDAFTPLLENFSVGLCLWMICWWMHSRKIFLRI</sequence>
<keyword evidence="1" id="KW-1133">Transmembrane helix</keyword>
<name>A0A517MUQ5_9BACT</name>